<proteinExistence type="predicted"/>
<keyword evidence="1" id="KW-0489">Methyltransferase</keyword>
<dbReference type="GO" id="GO:0032259">
    <property type="term" value="P:methylation"/>
    <property type="evidence" value="ECO:0007669"/>
    <property type="project" value="UniProtKB-KW"/>
</dbReference>
<protein>
    <submittedName>
        <fullName evidence="1">TylF/MycF family methyltransferase</fullName>
    </submittedName>
</protein>
<gene>
    <name evidence="1" type="ORF">M0H32_15570</name>
</gene>
<dbReference type="Gene3D" id="3.40.50.150">
    <property type="entry name" value="Vaccinia Virus protein VP39"/>
    <property type="match status" value="1"/>
</dbReference>
<keyword evidence="2" id="KW-1185">Reference proteome</keyword>
<evidence type="ECO:0000313" key="1">
    <source>
        <dbReference type="EMBL" id="MCK7613592.1"/>
    </source>
</evidence>
<dbReference type="EMBL" id="JALNMJ010000010">
    <property type="protein sequence ID" value="MCK7613592.1"/>
    <property type="molecule type" value="Genomic_DNA"/>
</dbReference>
<reference evidence="1" key="1">
    <citation type="submission" date="2022-04" db="EMBL/GenBank/DDBJ databases">
        <title>Roseibium sp. CAU 1639 isolated from mud.</title>
        <authorList>
            <person name="Kim W."/>
        </authorList>
    </citation>
    <scope>NUCLEOTIDE SEQUENCE</scope>
    <source>
        <strain evidence="1">CAU 1639</strain>
    </source>
</reference>
<sequence length="244" mass="27783">MVFGIGRKIKKSLKPQKSEQFEYTGDNIAVRKKNLSFMEEETFSSAWEKAVEGNRPAWGGRNKDVRWRAHTAVWAAKHGLTLEGDFVECGVFLGVLSLTICHSLKFDQIPRNFYLFDTFDGIPDDGGDLIKKQNEAYFDCFEIAEKNFLPFPNVKLIKGALPGTLPQAPIEKIAYLSVDLNHARYEYEVIMELWDRLARSAIILIDDYAFQNHEEQYEMWNEFAASKGCSILTMPTGSGVLLKP</sequence>
<dbReference type="GO" id="GO:0008168">
    <property type="term" value="F:methyltransferase activity"/>
    <property type="evidence" value="ECO:0007669"/>
    <property type="project" value="UniProtKB-KW"/>
</dbReference>
<dbReference type="PANTHER" id="PTHR40036">
    <property type="entry name" value="MACROCIN O-METHYLTRANSFERASE"/>
    <property type="match status" value="1"/>
</dbReference>
<dbReference type="Pfam" id="PF05711">
    <property type="entry name" value="TylF"/>
    <property type="match status" value="1"/>
</dbReference>
<keyword evidence="1" id="KW-0808">Transferase</keyword>
<dbReference type="PANTHER" id="PTHR40036:SF1">
    <property type="entry name" value="MACROCIN O-METHYLTRANSFERASE"/>
    <property type="match status" value="1"/>
</dbReference>
<organism evidence="1 2">
    <name type="scientific">Roseibium sediminicola</name>
    <dbReference type="NCBI Taxonomy" id="2933272"/>
    <lineage>
        <taxon>Bacteria</taxon>
        <taxon>Pseudomonadati</taxon>
        <taxon>Pseudomonadota</taxon>
        <taxon>Alphaproteobacteria</taxon>
        <taxon>Hyphomicrobiales</taxon>
        <taxon>Stappiaceae</taxon>
        <taxon>Roseibium</taxon>
    </lineage>
</organism>
<dbReference type="Proteomes" id="UP001431221">
    <property type="component" value="Unassembled WGS sequence"/>
</dbReference>
<evidence type="ECO:0000313" key="2">
    <source>
        <dbReference type="Proteomes" id="UP001431221"/>
    </source>
</evidence>
<name>A0ABT0GVX6_9HYPH</name>
<dbReference type="RefSeq" id="WP_248155615.1">
    <property type="nucleotide sequence ID" value="NZ_JALNMJ010000010.1"/>
</dbReference>
<accession>A0ABT0GVX6</accession>
<dbReference type="InterPro" id="IPR008884">
    <property type="entry name" value="TylF_MeTrfase"/>
</dbReference>
<dbReference type="InterPro" id="IPR029063">
    <property type="entry name" value="SAM-dependent_MTases_sf"/>
</dbReference>
<comment type="caution">
    <text evidence="1">The sequence shown here is derived from an EMBL/GenBank/DDBJ whole genome shotgun (WGS) entry which is preliminary data.</text>
</comment>